<dbReference type="RefSeq" id="WP_140959430.1">
    <property type="nucleotide sequence ID" value="NZ_VEVQ02000001.1"/>
</dbReference>
<gene>
    <name evidence="1" type="ORF">FIA58_001840</name>
</gene>
<dbReference type="EMBL" id="VEVQ02000001">
    <property type="protein sequence ID" value="NHN24403.1"/>
    <property type="molecule type" value="Genomic_DNA"/>
</dbReference>
<proteinExistence type="predicted"/>
<evidence type="ECO:0000313" key="1">
    <source>
        <dbReference type="EMBL" id="NHN24403.1"/>
    </source>
</evidence>
<accession>A0ABX0IPL3</accession>
<dbReference type="Pfam" id="PF13692">
    <property type="entry name" value="Glyco_trans_1_4"/>
    <property type="match status" value="1"/>
</dbReference>
<evidence type="ECO:0000313" key="2">
    <source>
        <dbReference type="Proteomes" id="UP000817854"/>
    </source>
</evidence>
<dbReference type="Proteomes" id="UP000817854">
    <property type="component" value="Unassembled WGS sequence"/>
</dbReference>
<comment type="caution">
    <text evidence="1">The sequence shown here is derived from an EMBL/GenBank/DDBJ whole genome shotgun (WGS) entry which is preliminary data.</text>
</comment>
<keyword evidence="2" id="KW-1185">Reference proteome</keyword>
<reference evidence="2" key="1">
    <citation type="submission" date="2019-05" db="EMBL/GenBank/DDBJ databases">
        <title>Flavobacterium profundi sp. nov., isolated from a deep-sea seamount.</title>
        <authorList>
            <person name="Zhang D.-C."/>
        </authorList>
    </citation>
    <scope>NUCLEOTIDE SEQUENCE [LARGE SCALE GENOMIC DNA]</scope>
    <source>
        <strain evidence="2">EC11</strain>
    </source>
</reference>
<dbReference type="Gene3D" id="3.40.50.2000">
    <property type="entry name" value="Glycogen Phosphorylase B"/>
    <property type="match status" value="2"/>
</dbReference>
<dbReference type="PANTHER" id="PTHR12526:SF630">
    <property type="entry name" value="GLYCOSYLTRANSFERASE"/>
    <property type="match status" value="1"/>
</dbReference>
<organism evidence="1 2">
    <name type="scientific">Flavobacterium jejuense</name>
    <dbReference type="NCBI Taxonomy" id="1544455"/>
    <lineage>
        <taxon>Bacteria</taxon>
        <taxon>Pseudomonadati</taxon>
        <taxon>Bacteroidota</taxon>
        <taxon>Flavobacteriia</taxon>
        <taxon>Flavobacteriales</taxon>
        <taxon>Flavobacteriaceae</taxon>
        <taxon>Flavobacterium</taxon>
    </lineage>
</organism>
<name>A0ABX0IPL3_9FLAO</name>
<reference evidence="1 2" key="2">
    <citation type="submission" date="2020-02" db="EMBL/GenBank/DDBJ databases">
        <title>Flavobacterium profundi sp. nov., isolated from a deep-sea seamount.</title>
        <authorList>
            <person name="Zhang D.-C."/>
        </authorList>
    </citation>
    <scope>NUCLEOTIDE SEQUENCE [LARGE SCALE GENOMIC DNA]</scope>
    <source>
        <strain evidence="1 2">EC11</strain>
    </source>
</reference>
<dbReference type="SUPFAM" id="SSF53756">
    <property type="entry name" value="UDP-Glycosyltransferase/glycogen phosphorylase"/>
    <property type="match status" value="1"/>
</dbReference>
<sequence>MIVFKFFKQLFIKKEDIHIDDLVNINSYDTNKKTIIFITGVIPTFDKDSGSNRLKEIILAYKKLNYNCVICYEVKDYSNKYYSFFKDQGIMLFQFKEYHIVPFLKSINTIDLIWLYGPYTFKKNIFKLNKHFRKIKKIYDMIDIHHLRLQRAIDLNPIKYSFRKRFKKFYKIETKLAKKANIVVAISDEENKYISEYLNPNRVKTISNVHYPKINKDRIYSFEDRKDILFIGSTHTPNIDAIYYLYNDIMPLVWNKNSNIKVNVIGNLNEEINNISHPNFIFHGYVENIEDIFISNKMMVAPLRYGAGVKGKLGQAFEYYLPIVSSSIGVEGMGLLHNKNVLIADKAEDFANEILNLYENKDLWEKLQNNSEESLKPFSREKLLENLKKI</sequence>
<dbReference type="PANTHER" id="PTHR12526">
    <property type="entry name" value="GLYCOSYLTRANSFERASE"/>
    <property type="match status" value="1"/>
</dbReference>
<protein>
    <submittedName>
        <fullName evidence="1">Glycosyltransferase family 4 protein</fullName>
    </submittedName>
</protein>